<feature type="compositionally biased region" description="Acidic residues" evidence="1">
    <location>
        <begin position="472"/>
        <end position="481"/>
    </location>
</feature>
<name>A0A1L7X747_9HELO</name>
<evidence type="ECO:0000313" key="2">
    <source>
        <dbReference type="EMBL" id="CZR60839.1"/>
    </source>
</evidence>
<feature type="compositionally biased region" description="Basic and acidic residues" evidence="1">
    <location>
        <begin position="482"/>
        <end position="511"/>
    </location>
</feature>
<protein>
    <recommendedName>
        <fullName evidence="4">Amidoligase enzyme</fullName>
    </recommendedName>
</protein>
<accession>A0A1L7X747</accession>
<sequence>MPSNIMEHQTLTFGVELEMAITYWPHADQPLPSPTSSSTFSPTSIQKLRFDPTDADHASYESANRIKPGQRRNNYGKVATINCKKAIMERLAQAGLPVGTKIKDETAPGDYSVWEVVEDVSIGKPRTKNPYKWFQIEMRSPAYMFNPKNIAAVEKVCNLMKKTFLVDTSNDCGLHVHVGREERGFDDQHIRNLYSWVWAFEPQMTSICGQHRFNSIYCFSTRERSRYAQKYLQKYGCRPSPITGVLHFQEDEDLDWTAYQAGEYKENQLKYNAVNVKGLVEGARGTRGAKPTIEWRQHEGTIDAERVTIWVETVVGIVNFVCHAPKQDLLSLLSMAANEHWEKLGDGKDKKRERKMGAIIAESSFKATDLFAWMGLTKSADFYRDDTYIVDKFYTTEPYKQWITWDYEKDTTMSKDERESLHVRRGLFDCLRKMKLDESSDIKGESSSPSKSSESSGGEFEESSGNGHSSDDGDDSGDDVDAERKAEEKRISQVEREARLAAKREAKHKEAEEEAESQTEDDEDPEDATA</sequence>
<gene>
    <name evidence="2" type="ORF">PAC_10735</name>
</gene>
<feature type="compositionally biased region" description="Low complexity" evidence="1">
    <location>
        <begin position="445"/>
        <end position="468"/>
    </location>
</feature>
<dbReference type="InterPro" id="IPR022025">
    <property type="entry name" value="Amidoligase_2"/>
</dbReference>
<dbReference type="PANTHER" id="PTHR36847:SF1">
    <property type="entry name" value="AMIDOLIGASE ENZYME"/>
    <property type="match status" value="1"/>
</dbReference>
<proteinExistence type="predicted"/>
<dbReference type="PANTHER" id="PTHR36847">
    <property type="entry name" value="AMIDOLIGASE ENZYME"/>
    <property type="match status" value="1"/>
</dbReference>
<keyword evidence="3" id="KW-1185">Reference proteome</keyword>
<dbReference type="Proteomes" id="UP000184330">
    <property type="component" value="Unassembled WGS sequence"/>
</dbReference>
<evidence type="ECO:0000256" key="1">
    <source>
        <dbReference type="SAM" id="MobiDB-lite"/>
    </source>
</evidence>
<feature type="region of interest" description="Disordered" evidence="1">
    <location>
        <begin position="438"/>
        <end position="530"/>
    </location>
</feature>
<feature type="compositionally biased region" description="Acidic residues" evidence="1">
    <location>
        <begin position="512"/>
        <end position="530"/>
    </location>
</feature>
<dbReference type="AlphaFoldDB" id="A0A1L7X747"/>
<evidence type="ECO:0008006" key="4">
    <source>
        <dbReference type="Google" id="ProtNLM"/>
    </source>
</evidence>
<dbReference type="OrthoDB" id="412402at2759"/>
<dbReference type="STRING" id="576137.A0A1L7X747"/>
<organism evidence="2 3">
    <name type="scientific">Phialocephala subalpina</name>
    <dbReference type="NCBI Taxonomy" id="576137"/>
    <lineage>
        <taxon>Eukaryota</taxon>
        <taxon>Fungi</taxon>
        <taxon>Dikarya</taxon>
        <taxon>Ascomycota</taxon>
        <taxon>Pezizomycotina</taxon>
        <taxon>Leotiomycetes</taxon>
        <taxon>Helotiales</taxon>
        <taxon>Mollisiaceae</taxon>
        <taxon>Phialocephala</taxon>
        <taxon>Phialocephala fortinii species complex</taxon>
    </lineage>
</organism>
<evidence type="ECO:0000313" key="3">
    <source>
        <dbReference type="Proteomes" id="UP000184330"/>
    </source>
</evidence>
<reference evidence="2 3" key="1">
    <citation type="submission" date="2016-03" db="EMBL/GenBank/DDBJ databases">
        <authorList>
            <person name="Ploux O."/>
        </authorList>
    </citation>
    <scope>NUCLEOTIDE SEQUENCE [LARGE SCALE GENOMIC DNA]</scope>
    <source>
        <strain evidence="2 3">UAMH 11012</strain>
    </source>
</reference>
<dbReference type="Pfam" id="PF12224">
    <property type="entry name" value="Amidoligase_2"/>
    <property type="match status" value="1"/>
</dbReference>
<dbReference type="EMBL" id="FJOG01000017">
    <property type="protein sequence ID" value="CZR60839.1"/>
    <property type="molecule type" value="Genomic_DNA"/>
</dbReference>